<dbReference type="CDD" id="cd04301">
    <property type="entry name" value="NAT_SF"/>
    <property type="match status" value="1"/>
</dbReference>
<dbReference type="SUPFAM" id="SSF55729">
    <property type="entry name" value="Acyl-CoA N-acyltransferases (Nat)"/>
    <property type="match status" value="1"/>
</dbReference>
<dbReference type="RefSeq" id="WP_154608403.1">
    <property type="nucleotide sequence ID" value="NZ_JABFQT010000005.1"/>
</dbReference>
<sequence>MIRLALVDETTFEAVIQLSVSSKDERRLASNLYSLAQAWLYRDKDQIEPLAVLEGDKVVGFLLLCKEKQEYLIWRLMIDQTYQNLGYGKEALKWVIRRAKADPTCRHVLVSYVVGNHRMRSILERLGFHSVGLSKNEIVMKLDIK</sequence>
<accession>A0A6I4RHP3</accession>
<proteinExistence type="predicted"/>
<protein>
    <submittedName>
        <fullName evidence="3">GNAT family N-acetyltransferase</fullName>
    </submittedName>
</protein>
<dbReference type="InterPro" id="IPR016181">
    <property type="entry name" value="Acyl_CoA_acyltransferase"/>
</dbReference>
<dbReference type="Proteomes" id="UP000435423">
    <property type="component" value="Unassembled WGS sequence"/>
</dbReference>
<dbReference type="Gene3D" id="3.40.630.30">
    <property type="match status" value="1"/>
</dbReference>
<dbReference type="Pfam" id="PF00583">
    <property type="entry name" value="Acetyltransf_1"/>
    <property type="match status" value="1"/>
</dbReference>
<evidence type="ECO:0000259" key="1">
    <source>
        <dbReference type="PROSITE" id="PS51186"/>
    </source>
</evidence>
<organism evidence="3 5">
    <name type="scientific">Streptococcus zhangguiae</name>
    <dbReference type="NCBI Taxonomy" id="2664091"/>
    <lineage>
        <taxon>Bacteria</taxon>
        <taxon>Bacillati</taxon>
        <taxon>Bacillota</taxon>
        <taxon>Bacilli</taxon>
        <taxon>Lactobacillales</taxon>
        <taxon>Streptococcaceae</taxon>
        <taxon>Streptococcus</taxon>
    </lineage>
</organism>
<dbReference type="Proteomes" id="UP000435060">
    <property type="component" value="Unassembled WGS sequence"/>
</dbReference>
<feature type="domain" description="N-acetyltransferase" evidence="1">
    <location>
        <begin position="2"/>
        <end position="145"/>
    </location>
</feature>
<reference evidence="3 5" key="1">
    <citation type="submission" date="2019-10" db="EMBL/GenBank/DDBJ databases">
        <title>Streptococcis sp, isolated from the respiratory tract of Marmot.</title>
        <authorList>
            <person name="Zhang G."/>
        </authorList>
    </citation>
    <scope>NUCLEOTIDE SEQUENCE [LARGE SCALE GENOMIC DNA]</scope>
    <source>
        <strain evidence="5">zg-70</strain>
        <strain evidence="3">Zg-70</strain>
    </source>
</reference>
<reference evidence="2 4" key="2">
    <citation type="submission" date="2019-11" db="EMBL/GenBank/DDBJ databases">
        <title>Streptococcis sp. isolated from the respiratory tract of Marmot.</title>
        <authorList>
            <person name="Zhang G."/>
        </authorList>
    </citation>
    <scope>NUCLEOTIDE SEQUENCE [LARGE SCALE GENOMIC DNA]</scope>
    <source>
        <strain evidence="2">Zg-86</strain>
        <strain evidence="4">zg-86</strain>
    </source>
</reference>
<evidence type="ECO:0000313" key="5">
    <source>
        <dbReference type="Proteomes" id="UP000435423"/>
    </source>
</evidence>
<dbReference type="EMBL" id="WLCG01000006">
    <property type="protein sequence ID" value="MTB64378.1"/>
    <property type="molecule type" value="Genomic_DNA"/>
</dbReference>
<dbReference type="InterPro" id="IPR000182">
    <property type="entry name" value="GNAT_dom"/>
</dbReference>
<evidence type="ECO:0000313" key="2">
    <source>
        <dbReference type="EMBL" id="MTB64378.1"/>
    </source>
</evidence>
<evidence type="ECO:0000313" key="3">
    <source>
        <dbReference type="EMBL" id="MWV56317.1"/>
    </source>
</evidence>
<dbReference type="GO" id="GO:0016747">
    <property type="term" value="F:acyltransferase activity, transferring groups other than amino-acyl groups"/>
    <property type="evidence" value="ECO:0007669"/>
    <property type="project" value="InterPro"/>
</dbReference>
<gene>
    <name evidence="2" type="ORF">GGG87_05135</name>
    <name evidence="3" type="ORF">GGH11_04945</name>
</gene>
<dbReference type="PROSITE" id="PS51186">
    <property type="entry name" value="GNAT"/>
    <property type="match status" value="1"/>
</dbReference>
<dbReference type="AlphaFoldDB" id="A0A6I4RHP3"/>
<comment type="caution">
    <text evidence="3">The sequence shown here is derived from an EMBL/GenBank/DDBJ whole genome shotgun (WGS) entry which is preliminary data.</text>
</comment>
<name>A0A6I4RHP3_9STRE</name>
<dbReference type="EMBL" id="WUBJ01000005">
    <property type="protein sequence ID" value="MWV56317.1"/>
    <property type="molecule type" value="Genomic_DNA"/>
</dbReference>
<evidence type="ECO:0000313" key="4">
    <source>
        <dbReference type="Proteomes" id="UP000435060"/>
    </source>
</evidence>
<keyword evidence="4" id="KW-1185">Reference proteome</keyword>